<evidence type="ECO:0000256" key="8">
    <source>
        <dbReference type="ARBA" id="ARBA00052248"/>
    </source>
</evidence>
<keyword evidence="5" id="KW-0378">Hydrolase</keyword>
<keyword evidence="3" id="KW-0645">Protease</keyword>
<name>A0A8D9BIN0_9HEMI</name>
<dbReference type="PANTHER" id="PTHR43690">
    <property type="entry name" value="NARDILYSIN"/>
    <property type="match status" value="1"/>
</dbReference>
<evidence type="ECO:0000259" key="17">
    <source>
        <dbReference type="Pfam" id="PF22456"/>
    </source>
</evidence>
<organism evidence="18">
    <name type="scientific">Cacopsylla melanoneura</name>
    <dbReference type="NCBI Taxonomy" id="428564"/>
    <lineage>
        <taxon>Eukaryota</taxon>
        <taxon>Metazoa</taxon>
        <taxon>Ecdysozoa</taxon>
        <taxon>Arthropoda</taxon>
        <taxon>Hexapoda</taxon>
        <taxon>Insecta</taxon>
        <taxon>Pterygota</taxon>
        <taxon>Neoptera</taxon>
        <taxon>Paraneoptera</taxon>
        <taxon>Hemiptera</taxon>
        <taxon>Sternorrhyncha</taxon>
        <taxon>Psylloidea</taxon>
        <taxon>Psyllidae</taxon>
        <taxon>Psyllinae</taxon>
        <taxon>Cacopsylla</taxon>
    </lineage>
</organism>
<dbReference type="GO" id="GO:0005829">
    <property type="term" value="C:cytosol"/>
    <property type="evidence" value="ECO:0007669"/>
    <property type="project" value="TreeGrafter"/>
</dbReference>
<dbReference type="FunFam" id="3.30.830.10:FF:000030">
    <property type="entry name" value="Insulin-degrading enzyme"/>
    <property type="match status" value="1"/>
</dbReference>
<dbReference type="PANTHER" id="PTHR43690:SF18">
    <property type="entry name" value="INSULIN-DEGRADING ENZYME-RELATED"/>
    <property type="match status" value="1"/>
</dbReference>
<evidence type="ECO:0000256" key="9">
    <source>
        <dbReference type="ARBA" id="ARBA00066874"/>
    </source>
</evidence>
<comment type="catalytic activity">
    <reaction evidence="8">
        <text>Degradation of insulin, glucagon and other polypeptides. No action on proteins.</text>
        <dbReference type="EC" id="3.4.24.56"/>
    </reaction>
</comment>
<evidence type="ECO:0000256" key="13">
    <source>
        <dbReference type="RuleBase" id="RU004447"/>
    </source>
</evidence>
<evidence type="ECO:0000259" key="15">
    <source>
        <dbReference type="Pfam" id="PF05193"/>
    </source>
</evidence>
<evidence type="ECO:0000313" key="18">
    <source>
        <dbReference type="EMBL" id="CAG6785930.1"/>
    </source>
</evidence>
<dbReference type="PROSITE" id="PS00143">
    <property type="entry name" value="INSULINASE"/>
    <property type="match status" value="1"/>
</dbReference>
<dbReference type="EMBL" id="HBUF01645955">
    <property type="protein sequence ID" value="CAG6785930.1"/>
    <property type="molecule type" value="Transcribed_RNA"/>
</dbReference>
<dbReference type="Pfam" id="PF05193">
    <property type="entry name" value="Peptidase_M16_C"/>
    <property type="match status" value="1"/>
</dbReference>
<comment type="similarity">
    <text evidence="2 13">Belongs to the peptidase M16 family.</text>
</comment>
<feature type="domain" description="Peptidase M16 N-terminal" evidence="14">
    <location>
        <begin position="88"/>
        <end position="225"/>
    </location>
</feature>
<dbReference type="FunFam" id="3.30.830.10:FF:000005">
    <property type="entry name" value="nardilysin isoform X1"/>
    <property type="match status" value="1"/>
</dbReference>
<dbReference type="Pfam" id="PF22456">
    <property type="entry name" value="PqqF-like_C_4"/>
    <property type="match status" value="1"/>
</dbReference>
<dbReference type="InterPro" id="IPR032632">
    <property type="entry name" value="Peptidase_M16_M"/>
</dbReference>
<dbReference type="GO" id="GO:0051603">
    <property type="term" value="P:proteolysis involved in protein catabolic process"/>
    <property type="evidence" value="ECO:0007669"/>
    <property type="project" value="TreeGrafter"/>
</dbReference>
<evidence type="ECO:0000256" key="5">
    <source>
        <dbReference type="ARBA" id="ARBA00022801"/>
    </source>
</evidence>
<dbReference type="InterPro" id="IPR054734">
    <property type="entry name" value="PqqF-like_C_4"/>
</dbReference>
<keyword evidence="7" id="KW-0482">Metalloprotease</keyword>
<sequence>MLINIILTTLKCSNLIQKDTVCRIHLKLSRFFVQRRYSSSLLGNLNNMVSKADCTGAGGPCKLRVNNIVKSEFDKREYRGLELQNGMKVVLISDPTTDKSAAALDVNIGYLCDPKELPGLAHFCEHMLFMGTETYPAENEYNKFLSEHSGYSNAYTSADHTNYHFEVSPDHLEKALDIFSKFFICPLFEAGSTEREVNAVNLEHDKNIPNDTWRLDQLDKSTCDPNHDYNRFGTGNKETLDTIPKSKGMNVRDELLKFHDKWYSSNIMGFAILGKESLDDLEKMVADKFKDVKNKNVKTPVWNTHPYGKDQLKTKTYVTPVKDLRSLLVTFPIPDLQDQHKSGPDSYLAHLIGHEGPGSLLSELRKRSWCNSLVGGPRHGAKGFAFFTVTVDLTLDGIEHADDIVELIFQYMKLLHDEGPQEWIFNEYKELLDIEFRFKEKEKPSSYVSYLCPNLFLYPLEEILVGTYMLTEYKPDLIRDLLDRLTPENMRLAVVGKQFEPKCDQTEPWYGTKYTREKLSDEQLKKFENVTSNSAFHLPQPNEFIATDFTLLAPDSDIAPHPTIMYNSPLIRAWLKQDDEYKVPKLNASFEFISPYAYLDPECTNMTHLFISLFKDALNEYSYDAKLASLGWDLNNTKYGMMLNISGYSHKQSVLLSKVLDKLVEFSKNIDPKRYEIIKEQYARGLKNFEAEQPYQHAIYNISLCLFERAWSKTDLMESLDGITREKLSEFANELLSKMFIEALIHGNANKEIAMGIVKMLEEKLQTQLKTKPLLPSQVLRFREIKLPNKSNLVFESYNSVHKSSCIEIYYQCGLQNTKDNVLLELFAQLIHEPCFDVLRTKEQLGYIVMSGIRKSSGVQGLRVIVQSDKHPLFVEERIETFLNSMKELIVNMSDEEFERHKEALSSARLEKPKKLAGRSNRFWLEITTQQYNFDRANIEVAYLKTVTKEMILHFYNDLIARDAPFRHKLAIHLLSKAPGGAGTLTDTENQIVELRSKVRLIEDIVKFKSQQGLFSLPPPCIDIPPPPMAKSKL</sequence>
<evidence type="ECO:0000256" key="7">
    <source>
        <dbReference type="ARBA" id="ARBA00023049"/>
    </source>
</evidence>
<dbReference type="InterPro" id="IPR050626">
    <property type="entry name" value="Peptidase_M16"/>
</dbReference>
<dbReference type="GO" id="GO:0005739">
    <property type="term" value="C:mitochondrion"/>
    <property type="evidence" value="ECO:0007669"/>
    <property type="project" value="TreeGrafter"/>
</dbReference>
<dbReference type="Gene3D" id="3.30.830.10">
    <property type="entry name" value="Metalloenzyme, LuxS/M16 peptidase-like"/>
    <property type="match status" value="4"/>
</dbReference>
<evidence type="ECO:0000256" key="4">
    <source>
        <dbReference type="ARBA" id="ARBA00022723"/>
    </source>
</evidence>
<dbReference type="GO" id="GO:0043171">
    <property type="term" value="P:peptide catabolic process"/>
    <property type="evidence" value="ECO:0007669"/>
    <property type="project" value="TreeGrafter"/>
</dbReference>
<feature type="domain" description="Peptidase M16 C-terminal" evidence="15">
    <location>
        <begin position="252"/>
        <end position="432"/>
    </location>
</feature>
<dbReference type="InterPro" id="IPR007863">
    <property type="entry name" value="Peptidase_M16_C"/>
</dbReference>
<evidence type="ECO:0000256" key="12">
    <source>
        <dbReference type="ARBA" id="ARBA00080349"/>
    </source>
</evidence>
<evidence type="ECO:0000259" key="14">
    <source>
        <dbReference type="Pfam" id="PF00675"/>
    </source>
</evidence>
<evidence type="ECO:0000256" key="3">
    <source>
        <dbReference type="ARBA" id="ARBA00022670"/>
    </source>
</evidence>
<evidence type="ECO:0000256" key="1">
    <source>
        <dbReference type="ARBA" id="ARBA00001947"/>
    </source>
</evidence>
<evidence type="ECO:0000256" key="6">
    <source>
        <dbReference type="ARBA" id="ARBA00022833"/>
    </source>
</evidence>
<protein>
    <recommendedName>
        <fullName evidence="10">Insulin-degrading enzyme</fullName>
        <ecNumber evidence="9">3.4.24.56</ecNumber>
    </recommendedName>
    <alternativeName>
        <fullName evidence="12">Insulin protease</fullName>
    </alternativeName>
    <alternativeName>
        <fullName evidence="11">Insulysin</fullName>
    </alternativeName>
</protein>
<reference evidence="18" key="1">
    <citation type="submission" date="2021-05" db="EMBL/GenBank/DDBJ databases">
        <authorList>
            <person name="Alioto T."/>
            <person name="Alioto T."/>
            <person name="Gomez Garrido J."/>
        </authorList>
    </citation>
    <scope>NUCLEOTIDE SEQUENCE</scope>
</reference>
<accession>A0A8D9BIN0</accession>
<dbReference type="EC" id="3.4.24.56" evidence="9"/>
<evidence type="ECO:0000256" key="11">
    <source>
        <dbReference type="ARBA" id="ARBA00074992"/>
    </source>
</evidence>
<dbReference type="Pfam" id="PF16187">
    <property type="entry name" value="Peptidase_M16_M"/>
    <property type="match status" value="1"/>
</dbReference>
<dbReference type="GO" id="GO:0004222">
    <property type="term" value="F:metalloendopeptidase activity"/>
    <property type="evidence" value="ECO:0007669"/>
    <property type="project" value="UniProtKB-EC"/>
</dbReference>
<feature type="domain" description="Peptidase M16 middle/third" evidence="16">
    <location>
        <begin position="436"/>
        <end position="718"/>
    </location>
</feature>
<feature type="domain" description="Coenzyme PQQ synthesis protein F-like C-terminal lobe" evidence="17">
    <location>
        <begin position="826"/>
        <end position="924"/>
    </location>
</feature>
<dbReference type="GO" id="GO:0046872">
    <property type="term" value="F:metal ion binding"/>
    <property type="evidence" value="ECO:0007669"/>
    <property type="project" value="UniProtKB-KW"/>
</dbReference>
<dbReference type="FunFam" id="3.30.830.10:FF:000003">
    <property type="entry name" value="Insulin-degrading enzyme"/>
    <property type="match status" value="1"/>
</dbReference>
<evidence type="ECO:0000256" key="2">
    <source>
        <dbReference type="ARBA" id="ARBA00007261"/>
    </source>
</evidence>
<proteinExistence type="inferred from homology"/>
<dbReference type="InterPro" id="IPR011765">
    <property type="entry name" value="Pept_M16_N"/>
</dbReference>
<dbReference type="InterPro" id="IPR011249">
    <property type="entry name" value="Metalloenz_LuxS/M16"/>
</dbReference>
<keyword evidence="6" id="KW-0862">Zinc</keyword>
<dbReference type="Pfam" id="PF00675">
    <property type="entry name" value="Peptidase_M16"/>
    <property type="match status" value="1"/>
</dbReference>
<keyword evidence="4" id="KW-0479">Metal-binding</keyword>
<evidence type="ECO:0000256" key="10">
    <source>
        <dbReference type="ARBA" id="ARBA00070422"/>
    </source>
</evidence>
<comment type="cofactor">
    <cofactor evidence="1">
        <name>Zn(2+)</name>
        <dbReference type="ChEBI" id="CHEBI:29105"/>
    </cofactor>
</comment>
<dbReference type="SUPFAM" id="SSF63411">
    <property type="entry name" value="LuxS/MPP-like metallohydrolase"/>
    <property type="match status" value="4"/>
</dbReference>
<dbReference type="FunFam" id="3.30.830.10:FF:000004">
    <property type="entry name" value="Putative insulin-degrading enzyme"/>
    <property type="match status" value="1"/>
</dbReference>
<dbReference type="InterPro" id="IPR001431">
    <property type="entry name" value="Pept_M16_Zn_BS"/>
</dbReference>
<evidence type="ECO:0000259" key="16">
    <source>
        <dbReference type="Pfam" id="PF16187"/>
    </source>
</evidence>
<dbReference type="AlphaFoldDB" id="A0A8D9BIN0"/>